<keyword evidence="3" id="KW-0949">S-adenosyl-L-methionine</keyword>
<evidence type="ECO:0008006" key="5">
    <source>
        <dbReference type="Google" id="ProtNLM"/>
    </source>
</evidence>
<dbReference type="SUPFAM" id="SSF53335">
    <property type="entry name" value="S-adenosyl-L-methionine-dependent methyltransferases"/>
    <property type="match status" value="1"/>
</dbReference>
<evidence type="ECO:0000256" key="2">
    <source>
        <dbReference type="ARBA" id="ARBA00022679"/>
    </source>
</evidence>
<accession>X0SCE1</accession>
<dbReference type="CDD" id="cd02440">
    <property type="entry name" value="AdoMet_MTases"/>
    <property type="match status" value="1"/>
</dbReference>
<dbReference type="PANTHER" id="PTHR43464">
    <property type="entry name" value="METHYLTRANSFERASE"/>
    <property type="match status" value="1"/>
</dbReference>
<dbReference type="Gene3D" id="2.20.130.10">
    <property type="entry name" value="CAC2371-like domains"/>
    <property type="match status" value="1"/>
</dbReference>
<dbReference type="InterPro" id="IPR029063">
    <property type="entry name" value="SAM-dependent_MTases_sf"/>
</dbReference>
<dbReference type="Pfam" id="PF13489">
    <property type="entry name" value="Methyltransf_23"/>
    <property type="match status" value="1"/>
</dbReference>
<evidence type="ECO:0000256" key="3">
    <source>
        <dbReference type="ARBA" id="ARBA00022691"/>
    </source>
</evidence>
<dbReference type="GO" id="GO:0032259">
    <property type="term" value="P:methylation"/>
    <property type="evidence" value="ECO:0007669"/>
    <property type="project" value="UniProtKB-KW"/>
</dbReference>
<organism evidence="4">
    <name type="scientific">marine sediment metagenome</name>
    <dbReference type="NCBI Taxonomy" id="412755"/>
    <lineage>
        <taxon>unclassified sequences</taxon>
        <taxon>metagenomes</taxon>
        <taxon>ecological metagenomes</taxon>
    </lineage>
</organism>
<comment type="caution">
    <text evidence="4">The sequence shown here is derived from an EMBL/GenBank/DDBJ whole genome shotgun (WGS) entry which is preliminary data.</text>
</comment>
<reference evidence="4" key="1">
    <citation type="journal article" date="2014" name="Front. Microbiol.">
        <title>High frequency of phylogenetically diverse reductive dehalogenase-homologous genes in deep subseafloor sedimentary metagenomes.</title>
        <authorList>
            <person name="Kawai M."/>
            <person name="Futagami T."/>
            <person name="Toyoda A."/>
            <person name="Takaki Y."/>
            <person name="Nishi S."/>
            <person name="Hori S."/>
            <person name="Arai W."/>
            <person name="Tsubouchi T."/>
            <person name="Morono Y."/>
            <person name="Uchiyama I."/>
            <person name="Ito T."/>
            <person name="Fujiyama A."/>
            <person name="Inagaki F."/>
            <person name="Takami H."/>
        </authorList>
    </citation>
    <scope>NUCLEOTIDE SEQUENCE</scope>
    <source>
        <strain evidence="4">Expedition CK06-06</strain>
    </source>
</reference>
<dbReference type="Gene3D" id="3.40.50.150">
    <property type="entry name" value="Vaccinia Virus protein VP39"/>
    <property type="match status" value="1"/>
</dbReference>
<proteinExistence type="predicted"/>
<name>X0SCE1_9ZZZZ</name>
<keyword evidence="2" id="KW-0808">Transferase</keyword>
<protein>
    <recommendedName>
        <fullName evidence="5">Methyltransferase domain-containing protein</fullName>
    </recommendedName>
</protein>
<gene>
    <name evidence="4" type="ORF">S01H1_13148</name>
</gene>
<dbReference type="GO" id="GO:0008168">
    <property type="term" value="F:methyltransferase activity"/>
    <property type="evidence" value="ECO:0007669"/>
    <property type="project" value="UniProtKB-KW"/>
</dbReference>
<dbReference type="AlphaFoldDB" id="X0SCE1"/>
<dbReference type="EMBL" id="BARS01006780">
    <property type="protein sequence ID" value="GAF73572.1"/>
    <property type="molecule type" value="Genomic_DNA"/>
</dbReference>
<evidence type="ECO:0000256" key="1">
    <source>
        <dbReference type="ARBA" id="ARBA00022603"/>
    </source>
</evidence>
<keyword evidence="1" id="KW-0489">Methyltransferase</keyword>
<evidence type="ECO:0000313" key="4">
    <source>
        <dbReference type="EMBL" id="GAF73572.1"/>
    </source>
</evidence>
<sequence length="257" mass="28851">MPKRVKTPVTATAKPPSGPYREDLAYIHDEGFGEFAANAAPWLIDLLRSHGLVDGLVIDLGCGSGIWARELSVCGYGVLGYDISAAMVELARRRVPRGEFQAKPFLTARLRPCVAVTAIGEVFNYLFDKRNTPERLEALFERIHTALRPGGLFVFDVALPGRVPGGCCRTYTEASSWACLYEAKEDSQNQTLTRRITTFRKSGQLYRRDSEIHRLRLYDRTELTAQLRNAGFRVRTVRDYGKTKFPPGYAGFVAQKR</sequence>
<dbReference type="PANTHER" id="PTHR43464:SF19">
    <property type="entry name" value="UBIQUINONE BIOSYNTHESIS O-METHYLTRANSFERASE, MITOCHONDRIAL"/>
    <property type="match status" value="1"/>
</dbReference>